<dbReference type="PROSITE" id="PS51188">
    <property type="entry name" value="ZF_CR"/>
    <property type="match status" value="1"/>
</dbReference>
<evidence type="ECO:0000256" key="4">
    <source>
        <dbReference type="ARBA" id="ARBA00022833"/>
    </source>
</evidence>
<dbReference type="SUPFAM" id="SSF49493">
    <property type="entry name" value="HSP40/DnaJ peptide-binding domain"/>
    <property type="match status" value="2"/>
</dbReference>
<dbReference type="GO" id="GO:0006457">
    <property type="term" value="P:protein folding"/>
    <property type="evidence" value="ECO:0007669"/>
    <property type="project" value="InterPro"/>
</dbReference>
<keyword evidence="5" id="KW-0143">Chaperone</keyword>
<evidence type="ECO:0000256" key="7">
    <source>
        <dbReference type="SAM" id="SignalP"/>
    </source>
</evidence>
<dbReference type="SUPFAM" id="SSF57938">
    <property type="entry name" value="DnaJ/Hsp40 cysteine-rich domain"/>
    <property type="match status" value="1"/>
</dbReference>
<keyword evidence="4 6" id="KW-0862">Zinc</keyword>
<dbReference type="CDD" id="cd06257">
    <property type="entry name" value="DnaJ"/>
    <property type="match status" value="1"/>
</dbReference>
<feature type="signal peptide" evidence="7">
    <location>
        <begin position="1"/>
        <end position="24"/>
    </location>
</feature>
<evidence type="ECO:0000259" key="8">
    <source>
        <dbReference type="PROSITE" id="PS50076"/>
    </source>
</evidence>
<evidence type="ECO:0000313" key="11">
    <source>
        <dbReference type="Proteomes" id="UP000789739"/>
    </source>
</evidence>
<keyword evidence="1 6" id="KW-0479">Metal-binding</keyword>
<keyword evidence="7" id="KW-0732">Signal</keyword>
<dbReference type="InterPro" id="IPR002939">
    <property type="entry name" value="DnaJ_C"/>
</dbReference>
<dbReference type="PRINTS" id="PR00625">
    <property type="entry name" value="JDOMAIN"/>
</dbReference>
<dbReference type="SMART" id="SM00271">
    <property type="entry name" value="DnaJ"/>
    <property type="match status" value="1"/>
</dbReference>
<dbReference type="Pfam" id="PF00226">
    <property type="entry name" value="DnaJ"/>
    <property type="match status" value="1"/>
</dbReference>
<dbReference type="InterPro" id="IPR001623">
    <property type="entry name" value="DnaJ_domain"/>
</dbReference>
<dbReference type="InterPro" id="IPR036410">
    <property type="entry name" value="HSP_DnaJ_Cys-rich_dom_sf"/>
</dbReference>
<dbReference type="CDD" id="cd10747">
    <property type="entry name" value="DnaJ_C"/>
    <property type="match status" value="1"/>
</dbReference>
<name>A0A9N8ZKB5_9GLOM</name>
<feature type="domain" description="J" evidence="8">
    <location>
        <begin position="27"/>
        <end position="92"/>
    </location>
</feature>
<gene>
    <name evidence="10" type="ORF">PBRASI_LOCUS2493</name>
</gene>
<dbReference type="InterPro" id="IPR008971">
    <property type="entry name" value="HSP40/DnaJ_pept-bd"/>
</dbReference>
<dbReference type="GO" id="GO:0051082">
    <property type="term" value="F:unfolded protein binding"/>
    <property type="evidence" value="ECO:0007669"/>
    <property type="project" value="InterPro"/>
</dbReference>
<dbReference type="FunFam" id="2.10.230.10:FF:000002">
    <property type="entry name" value="Molecular chaperone DnaJ"/>
    <property type="match status" value="1"/>
</dbReference>
<dbReference type="SUPFAM" id="SSF46565">
    <property type="entry name" value="Chaperone J-domain"/>
    <property type="match status" value="1"/>
</dbReference>
<dbReference type="HAMAP" id="MF_01152">
    <property type="entry name" value="DnaJ"/>
    <property type="match status" value="1"/>
</dbReference>
<accession>A0A9N8ZKB5</accession>
<keyword evidence="11" id="KW-1185">Reference proteome</keyword>
<dbReference type="InterPro" id="IPR036869">
    <property type="entry name" value="J_dom_sf"/>
</dbReference>
<dbReference type="GO" id="GO:0005524">
    <property type="term" value="F:ATP binding"/>
    <property type="evidence" value="ECO:0007669"/>
    <property type="project" value="InterPro"/>
</dbReference>
<evidence type="ECO:0000259" key="9">
    <source>
        <dbReference type="PROSITE" id="PS51188"/>
    </source>
</evidence>
<dbReference type="Proteomes" id="UP000789739">
    <property type="component" value="Unassembled WGS sequence"/>
</dbReference>
<evidence type="ECO:0000256" key="5">
    <source>
        <dbReference type="ARBA" id="ARBA00023186"/>
    </source>
</evidence>
<dbReference type="GO" id="GO:0030544">
    <property type="term" value="F:Hsp70 protein binding"/>
    <property type="evidence" value="ECO:0007669"/>
    <property type="project" value="InterPro"/>
</dbReference>
<dbReference type="CDD" id="cd10719">
    <property type="entry name" value="DnaJ_zf"/>
    <property type="match status" value="1"/>
</dbReference>
<dbReference type="OrthoDB" id="550424at2759"/>
<dbReference type="InterPro" id="IPR012724">
    <property type="entry name" value="DnaJ"/>
</dbReference>
<evidence type="ECO:0000313" key="10">
    <source>
        <dbReference type="EMBL" id="CAG8498748.1"/>
    </source>
</evidence>
<dbReference type="InterPro" id="IPR001305">
    <property type="entry name" value="HSP_DnaJ_Cys-rich_dom"/>
</dbReference>
<dbReference type="Pfam" id="PF00684">
    <property type="entry name" value="DnaJ_CXXCXGXG"/>
    <property type="match status" value="1"/>
</dbReference>
<dbReference type="EMBL" id="CAJVPI010000196">
    <property type="protein sequence ID" value="CAG8498748.1"/>
    <property type="molecule type" value="Genomic_DNA"/>
</dbReference>
<evidence type="ECO:0000256" key="3">
    <source>
        <dbReference type="ARBA" id="ARBA00022771"/>
    </source>
</evidence>
<keyword evidence="3 6" id="KW-0863">Zinc-finger</keyword>
<feature type="domain" description="CR-type" evidence="9">
    <location>
        <begin position="146"/>
        <end position="229"/>
    </location>
</feature>
<dbReference type="PROSITE" id="PS50076">
    <property type="entry name" value="DNAJ_2"/>
    <property type="match status" value="1"/>
</dbReference>
<comment type="caution">
    <text evidence="10">The sequence shown here is derived from an EMBL/GenBank/DDBJ whole genome shotgun (WGS) entry which is preliminary data.</text>
</comment>
<evidence type="ECO:0000256" key="1">
    <source>
        <dbReference type="ARBA" id="ARBA00022723"/>
    </source>
</evidence>
<dbReference type="Gene3D" id="2.10.230.10">
    <property type="entry name" value="Heat shock protein DnaJ, cysteine-rich domain"/>
    <property type="match status" value="1"/>
</dbReference>
<dbReference type="Pfam" id="PF01556">
    <property type="entry name" value="DnaJ_C"/>
    <property type="match status" value="1"/>
</dbReference>
<dbReference type="GO" id="GO:0008270">
    <property type="term" value="F:zinc ion binding"/>
    <property type="evidence" value="ECO:0007669"/>
    <property type="project" value="UniProtKB-KW"/>
</dbReference>
<keyword evidence="2" id="KW-0677">Repeat</keyword>
<dbReference type="Gene3D" id="1.10.287.110">
    <property type="entry name" value="DnaJ domain"/>
    <property type="match status" value="1"/>
</dbReference>
<sequence length="380" mass="42754">MRLTFSSIWWSLSLLILFTELVLCGEDYYAILGVRKDSTSREIKKKYKQLSKKYHPDKNPGDKEAEEKFVQLAQAYEVLSDDEKRATYDRYGEEGLKGNAQEFHNPFDIFERFFGGGRRSRTDPEETKGPNINMDLEVELKELYLGTEINVDISKQTICSHCGGNGAKSANDIVVCSSCNGRGVKLVTQKMGGGGILQMQTTCEVCEGRGKIIKTKCPLCKGKKVQRQNEQLTVTVERGMPDGEEIVFDKEADEAPETVPGDVIFTLKMVPNPVFTRKGDDLYTEKTITLLESLIGFESDITHLDGRKVPVRRDAVTPCDFVEKLKGEGMPKYKGNNKKGDLYIRFSVDFPKAVSAPVKEELKKYFKPSKNTKGSEHVEL</sequence>
<dbReference type="FunFam" id="2.60.260.20:FF:000013">
    <property type="entry name" value="DnaJ subfamily B member 11"/>
    <property type="match status" value="1"/>
</dbReference>
<protein>
    <submittedName>
        <fullName evidence="10">2164_t:CDS:1</fullName>
    </submittedName>
</protein>
<dbReference type="InterPro" id="IPR018253">
    <property type="entry name" value="DnaJ_domain_CS"/>
</dbReference>
<dbReference type="PROSITE" id="PS00636">
    <property type="entry name" value="DNAJ_1"/>
    <property type="match status" value="1"/>
</dbReference>
<evidence type="ECO:0000256" key="6">
    <source>
        <dbReference type="PROSITE-ProRule" id="PRU00546"/>
    </source>
</evidence>
<reference evidence="10" key="1">
    <citation type="submission" date="2021-06" db="EMBL/GenBank/DDBJ databases">
        <authorList>
            <person name="Kallberg Y."/>
            <person name="Tangrot J."/>
            <person name="Rosling A."/>
        </authorList>
    </citation>
    <scope>NUCLEOTIDE SEQUENCE</scope>
    <source>
        <strain evidence="10">BR232B</strain>
    </source>
</reference>
<dbReference type="Gene3D" id="2.60.260.20">
    <property type="entry name" value="Urease metallochaperone UreE, N-terminal domain"/>
    <property type="match status" value="2"/>
</dbReference>
<feature type="chain" id="PRO_5040490749" evidence="7">
    <location>
        <begin position="25"/>
        <end position="380"/>
    </location>
</feature>
<dbReference type="PANTHER" id="PTHR43888">
    <property type="entry name" value="DNAJ-LIKE-2, ISOFORM A-RELATED"/>
    <property type="match status" value="1"/>
</dbReference>
<dbReference type="GO" id="GO:0009408">
    <property type="term" value="P:response to heat"/>
    <property type="evidence" value="ECO:0007669"/>
    <property type="project" value="InterPro"/>
</dbReference>
<organism evidence="10 11">
    <name type="scientific">Paraglomus brasilianum</name>
    <dbReference type="NCBI Taxonomy" id="144538"/>
    <lineage>
        <taxon>Eukaryota</taxon>
        <taxon>Fungi</taxon>
        <taxon>Fungi incertae sedis</taxon>
        <taxon>Mucoromycota</taxon>
        <taxon>Glomeromycotina</taxon>
        <taxon>Glomeromycetes</taxon>
        <taxon>Paraglomerales</taxon>
        <taxon>Paraglomeraceae</taxon>
        <taxon>Paraglomus</taxon>
    </lineage>
</organism>
<proteinExistence type="inferred from homology"/>
<evidence type="ECO:0000256" key="2">
    <source>
        <dbReference type="ARBA" id="ARBA00022737"/>
    </source>
</evidence>
<feature type="zinc finger region" description="CR-type" evidence="6">
    <location>
        <begin position="146"/>
        <end position="229"/>
    </location>
</feature>
<dbReference type="InterPro" id="IPR044713">
    <property type="entry name" value="DNJA1/2-like"/>
</dbReference>
<dbReference type="AlphaFoldDB" id="A0A9N8ZKB5"/>